<accession>A0A7X0HNX0</accession>
<gene>
    <name evidence="1" type="ORF">HNR53_000885</name>
</gene>
<dbReference type="PANTHER" id="PTHR36849">
    <property type="entry name" value="CYTOPLASMIC PROTEIN-RELATED"/>
    <property type="match status" value="1"/>
</dbReference>
<protein>
    <submittedName>
        <fullName evidence="1">Uncharacterized protein YeaO (DUF488 family)</fullName>
    </submittedName>
</protein>
<organism evidence="1 2">
    <name type="scientific">Bacillus benzoevorans</name>
    <dbReference type="NCBI Taxonomy" id="1456"/>
    <lineage>
        <taxon>Bacteria</taxon>
        <taxon>Bacillati</taxon>
        <taxon>Bacillota</taxon>
        <taxon>Bacilli</taxon>
        <taxon>Bacillales</taxon>
        <taxon>Bacillaceae</taxon>
        <taxon>Bacillus</taxon>
    </lineage>
</organism>
<name>A0A7X0HNX0_9BACI</name>
<dbReference type="AlphaFoldDB" id="A0A7X0HNX0"/>
<dbReference type="InterPro" id="IPR052552">
    <property type="entry name" value="YeaO-like"/>
</dbReference>
<evidence type="ECO:0000313" key="2">
    <source>
        <dbReference type="Proteomes" id="UP000531594"/>
    </source>
</evidence>
<dbReference type="RefSeq" id="WP_221452215.1">
    <property type="nucleotide sequence ID" value="NZ_JACHGK010000002.1"/>
</dbReference>
<dbReference type="Proteomes" id="UP000531594">
    <property type="component" value="Unassembled WGS sequence"/>
</dbReference>
<dbReference type="Pfam" id="PF22752">
    <property type="entry name" value="DUF488-N3i"/>
    <property type="match status" value="1"/>
</dbReference>
<comment type="caution">
    <text evidence="1">The sequence shown here is derived from an EMBL/GenBank/DDBJ whole genome shotgun (WGS) entry which is preliminary data.</text>
</comment>
<dbReference type="EMBL" id="JACHGK010000002">
    <property type="protein sequence ID" value="MBB6444277.1"/>
    <property type="molecule type" value="Genomic_DNA"/>
</dbReference>
<dbReference type="PANTHER" id="PTHR36849:SF1">
    <property type="entry name" value="CYTOPLASMIC PROTEIN"/>
    <property type="match status" value="1"/>
</dbReference>
<sequence length="128" mass="15369">MIEKGDKVPDIFLKRIYEPYDELDGQRILIDRLWPRGIRKEDARLTSWEKEIAPSSELRKWFGHKPELFPEFRVRYLEELHSDKQKSQKLDEICQLAREETVTLLYGAKDPVYNHARVLKEELDSRIQ</sequence>
<proteinExistence type="predicted"/>
<reference evidence="1 2" key="1">
    <citation type="submission" date="2020-08" db="EMBL/GenBank/DDBJ databases">
        <title>Genomic Encyclopedia of Type Strains, Phase IV (KMG-IV): sequencing the most valuable type-strain genomes for metagenomic binning, comparative biology and taxonomic classification.</title>
        <authorList>
            <person name="Goeker M."/>
        </authorList>
    </citation>
    <scope>NUCLEOTIDE SEQUENCE [LARGE SCALE GENOMIC DNA]</scope>
    <source>
        <strain evidence="1 2">DSM 5391</strain>
    </source>
</reference>
<evidence type="ECO:0000313" key="1">
    <source>
        <dbReference type="EMBL" id="MBB6444277.1"/>
    </source>
</evidence>
<keyword evidence="2" id="KW-1185">Reference proteome</keyword>